<sequence>MFQSTLAIHVIYAYINAALYNPEALARITWSCGVSAFICRILRYDNVYSRTVNSNEGTCYRRSCGDRTRALILCVSGMDTLCSTLGGGVHLIVLRVGLSLVTALFTYLLPEWLEFEDTLAIKYSINTGFSLAILVDLSLAAFLLYELIQKRRTLRFKAHYIQTIMTYTIGTGAVTVRYRTKPNFARADRVNQYNVMPGNLTFAGLVAIVTKLYANTMLANLNAREHARRAHPQPQFIGTVELSSTNKSKNSRVDFAPSEGAVESLKEGTAATNHMVLKAEPIV</sequence>
<name>A0ACC1TCR7_9APHY</name>
<organism evidence="1 2">
    <name type="scientific">Phlebia brevispora</name>
    <dbReference type="NCBI Taxonomy" id="194682"/>
    <lineage>
        <taxon>Eukaryota</taxon>
        <taxon>Fungi</taxon>
        <taxon>Dikarya</taxon>
        <taxon>Basidiomycota</taxon>
        <taxon>Agaricomycotina</taxon>
        <taxon>Agaricomycetes</taxon>
        <taxon>Polyporales</taxon>
        <taxon>Meruliaceae</taxon>
        <taxon>Phlebia</taxon>
    </lineage>
</organism>
<evidence type="ECO:0000313" key="2">
    <source>
        <dbReference type="Proteomes" id="UP001148662"/>
    </source>
</evidence>
<accession>A0ACC1TCR7</accession>
<comment type="caution">
    <text evidence="1">The sequence shown here is derived from an EMBL/GenBank/DDBJ whole genome shotgun (WGS) entry which is preliminary data.</text>
</comment>
<proteinExistence type="predicted"/>
<gene>
    <name evidence="1" type="ORF">NM688_g906</name>
</gene>
<dbReference type="Proteomes" id="UP001148662">
    <property type="component" value="Unassembled WGS sequence"/>
</dbReference>
<evidence type="ECO:0000313" key="1">
    <source>
        <dbReference type="EMBL" id="KAJ3558463.1"/>
    </source>
</evidence>
<dbReference type="EMBL" id="JANHOG010000087">
    <property type="protein sequence ID" value="KAJ3558463.1"/>
    <property type="molecule type" value="Genomic_DNA"/>
</dbReference>
<keyword evidence="2" id="KW-1185">Reference proteome</keyword>
<reference evidence="1" key="1">
    <citation type="submission" date="2022-07" db="EMBL/GenBank/DDBJ databases">
        <title>Genome Sequence of Phlebia brevispora.</title>
        <authorList>
            <person name="Buettner E."/>
        </authorList>
    </citation>
    <scope>NUCLEOTIDE SEQUENCE</scope>
    <source>
        <strain evidence="1">MPL23</strain>
    </source>
</reference>
<protein>
    <submittedName>
        <fullName evidence="1">Uncharacterized protein</fullName>
    </submittedName>
</protein>